<evidence type="ECO:0000313" key="3">
    <source>
        <dbReference type="Proteomes" id="UP000269721"/>
    </source>
</evidence>
<reference evidence="3" key="1">
    <citation type="journal article" date="2018" name="Nat. Microbiol.">
        <title>Leveraging single-cell genomics to expand the fungal tree of life.</title>
        <authorList>
            <person name="Ahrendt S.R."/>
            <person name="Quandt C.A."/>
            <person name="Ciobanu D."/>
            <person name="Clum A."/>
            <person name="Salamov A."/>
            <person name="Andreopoulos B."/>
            <person name="Cheng J.F."/>
            <person name="Woyke T."/>
            <person name="Pelin A."/>
            <person name="Henrissat B."/>
            <person name="Reynolds N.K."/>
            <person name="Benny G.L."/>
            <person name="Smith M.E."/>
            <person name="James T.Y."/>
            <person name="Grigoriev I.V."/>
        </authorList>
    </citation>
    <scope>NUCLEOTIDE SEQUENCE [LARGE SCALE GENOMIC DNA]</scope>
</reference>
<accession>A0A4P9W7U6</accession>
<proteinExistence type="predicted"/>
<feature type="compositionally biased region" description="Basic and acidic residues" evidence="1">
    <location>
        <begin position="288"/>
        <end position="305"/>
    </location>
</feature>
<feature type="compositionally biased region" description="Basic and acidic residues" evidence="1">
    <location>
        <begin position="120"/>
        <end position="133"/>
    </location>
</feature>
<feature type="region of interest" description="Disordered" evidence="1">
    <location>
        <begin position="113"/>
        <end position="138"/>
    </location>
</feature>
<protein>
    <submittedName>
        <fullName evidence="2">Uncharacterized protein</fullName>
    </submittedName>
</protein>
<feature type="region of interest" description="Disordered" evidence="1">
    <location>
        <begin position="286"/>
        <end position="310"/>
    </location>
</feature>
<evidence type="ECO:0000256" key="1">
    <source>
        <dbReference type="SAM" id="MobiDB-lite"/>
    </source>
</evidence>
<keyword evidence="3" id="KW-1185">Reference proteome</keyword>
<dbReference type="EMBL" id="KZ996704">
    <property type="protein sequence ID" value="RKO88454.1"/>
    <property type="molecule type" value="Genomic_DNA"/>
</dbReference>
<dbReference type="Proteomes" id="UP000269721">
    <property type="component" value="Unassembled WGS sequence"/>
</dbReference>
<name>A0A4P9W7U6_9FUNG</name>
<sequence>MQLEVLSMGIPLACRRMDETRKKRSDRAIRITNPLQPSRQTPRRTLRCAGFSIESRAGPRQRGKLEGGIRRIAALVRCPPFALLFTHFHPAASDQRHWQAASGAHVDALLRKNKSSGGSHADEHHPPGTDSDKSLCTYSVLPSTQPPTSFRWFVDRGDNAASRSLPPDHPQLRTASPSFKASSSAPKYADWLCGHSPFFSGLISGLCCYAAVVPLKSVTPAATLTDALSPGAVAPHPPPPPERKPSAASNKELPMIFTSRSSPNSDEKLFSSAPPLHSAIASNFPIEKGGRGQLEERIGSEDHRRTPASLQKRHVNVSYASTTSPTLAGCR</sequence>
<evidence type="ECO:0000313" key="2">
    <source>
        <dbReference type="EMBL" id="RKO88454.1"/>
    </source>
</evidence>
<feature type="region of interest" description="Disordered" evidence="1">
    <location>
        <begin position="229"/>
        <end position="250"/>
    </location>
</feature>
<gene>
    <name evidence="2" type="ORF">BDK51DRAFT_36945</name>
</gene>
<dbReference type="AlphaFoldDB" id="A0A4P9W7U6"/>
<organism evidence="2 3">
    <name type="scientific">Blyttiomyces helicus</name>
    <dbReference type="NCBI Taxonomy" id="388810"/>
    <lineage>
        <taxon>Eukaryota</taxon>
        <taxon>Fungi</taxon>
        <taxon>Fungi incertae sedis</taxon>
        <taxon>Chytridiomycota</taxon>
        <taxon>Chytridiomycota incertae sedis</taxon>
        <taxon>Chytridiomycetes</taxon>
        <taxon>Chytridiomycetes incertae sedis</taxon>
        <taxon>Blyttiomyces</taxon>
    </lineage>
</organism>